<proteinExistence type="predicted"/>
<keyword evidence="2" id="KW-1185">Reference proteome</keyword>
<evidence type="ECO:0000313" key="1">
    <source>
        <dbReference type="EMBL" id="GJT60331.1"/>
    </source>
</evidence>
<organism evidence="1 2">
    <name type="scientific">Tanacetum coccineum</name>
    <dbReference type="NCBI Taxonomy" id="301880"/>
    <lineage>
        <taxon>Eukaryota</taxon>
        <taxon>Viridiplantae</taxon>
        <taxon>Streptophyta</taxon>
        <taxon>Embryophyta</taxon>
        <taxon>Tracheophyta</taxon>
        <taxon>Spermatophyta</taxon>
        <taxon>Magnoliopsida</taxon>
        <taxon>eudicotyledons</taxon>
        <taxon>Gunneridae</taxon>
        <taxon>Pentapetalae</taxon>
        <taxon>asterids</taxon>
        <taxon>campanulids</taxon>
        <taxon>Asterales</taxon>
        <taxon>Asteraceae</taxon>
        <taxon>Asteroideae</taxon>
        <taxon>Anthemideae</taxon>
        <taxon>Anthemidinae</taxon>
        <taxon>Tanacetum</taxon>
    </lineage>
</organism>
<dbReference type="EMBL" id="BQNB010017190">
    <property type="protein sequence ID" value="GJT60331.1"/>
    <property type="molecule type" value="Genomic_DNA"/>
</dbReference>
<comment type="caution">
    <text evidence="1">The sequence shown here is derived from an EMBL/GenBank/DDBJ whole genome shotgun (WGS) entry which is preliminary data.</text>
</comment>
<protein>
    <submittedName>
        <fullName evidence="1">Uncharacterized protein</fullName>
    </submittedName>
</protein>
<sequence>MKCVWLPESIGVLGGSRLTTSDKEVTKQDLLLKGGDRGACKLLGDVMVMLERTTMPILLDIVRKGYDRRSNSAVFTNKSNTQSPLLQKLARAADSHDIKDQLSVLFEREVIKDRQNMQSYYMISNKLREAVRMREGYFNELQTSNNSNKVANSIEIMRRMQVDDIQMASRLMLTAKEMKTKVHEKTILLCD</sequence>
<reference evidence="1" key="1">
    <citation type="journal article" date="2022" name="Int. J. Mol. Sci.">
        <title>Draft Genome of Tanacetum Coccineum: Genomic Comparison of Closely Related Tanacetum-Family Plants.</title>
        <authorList>
            <person name="Yamashiro T."/>
            <person name="Shiraishi A."/>
            <person name="Nakayama K."/>
            <person name="Satake H."/>
        </authorList>
    </citation>
    <scope>NUCLEOTIDE SEQUENCE</scope>
</reference>
<reference evidence="1" key="2">
    <citation type="submission" date="2022-01" db="EMBL/GenBank/DDBJ databases">
        <authorList>
            <person name="Yamashiro T."/>
            <person name="Shiraishi A."/>
            <person name="Satake H."/>
            <person name="Nakayama K."/>
        </authorList>
    </citation>
    <scope>NUCLEOTIDE SEQUENCE</scope>
</reference>
<evidence type="ECO:0000313" key="2">
    <source>
        <dbReference type="Proteomes" id="UP001151760"/>
    </source>
</evidence>
<dbReference type="Proteomes" id="UP001151760">
    <property type="component" value="Unassembled WGS sequence"/>
</dbReference>
<accession>A0ABQ5FA98</accession>
<name>A0ABQ5FA98_9ASTR</name>
<gene>
    <name evidence="1" type="ORF">Tco_1003864</name>
</gene>